<dbReference type="InterPro" id="IPR039426">
    <property type="entry name" value="TonB-dep_rcpt-like"/>
</dbReference>
<dbReference type="Pfam" id="PF00593">
    <property type="entry name" value="TonB_dep_Rec_b-barrel"/>
    <property type="match status" value="1"/>
</dbReference>
<dbReference type="SUPFAM" id="SSF49464">
    <property type="entry name" value="Carboxypeptidase regulatory domain-like"/>
    <property type="match status" value="1"/>
</dbReference>
<protein>
    <submittedName>
        <fullName evidence="13">SusC/RagA family TonB-linked outer membrane protein</fullName>
    </submittedName>
</protein>
<comment type="similarity">
    <text evidence="8 9">Belongs to the TonB-dependent receptor family.</text>
</comment>
<evidence type="ECO:0000256" key="2">
    <source>
        <dbReference type="ARBA" id="ARBA00022448"/>
    </source>
</evidence>
<gene>
    <name evidence="13" type="ORF">ICL07_16710</name>
</gene>
<dbReference type="InterPro" id="IPR036942">
    <property type="entry name" value="Beta-barrel_TonB_sf"/>
</dbReference>
<evidence type="ECO:0000313" key="13">
    <source>
        <dbReference type="EMBL" id="MBC9932028.1"/>
    </source>
</evidence>
<comment type="subcellular location">
    <subcellularLocation>
        <location evidence="1 8">Cell outer membrane</location>
        <topology evidence="1 8">Multi-pass membrane protein</topology>
    </subcellularLocation>
</comment>
<keyword evidence="7 8" id="KW-0998">Cell outer membrane</keyword>
<dbReference type="Pfam" id="PF13715">
    <property type="entry name" value="CarbopepD_reg_2"/>
    <property type="match status" value="1"/>
</dbReference>
<keyword evidence="5 9" id="KW-0798">TonB box</keyword>
<dbReference type="NCBIfam" id="TIGR04057">
    <property type="entry name" value="SusC_RagA_signa"/>
    <property type="match status" value="1"/>
</dbReference>
<reference evidence="13 14" key="1">
    <citation type="submission" date="2020-09" db="EMBL/GenBank/DDBJ databases">
        <title>Genome sequences of type strains of Chitinophaga qingshengii and Chitinophaga varians.</title>
        <authorList>
            <person name="Kittiwongwattana C."/>
        </authorList>
    </citation>
    <scope>NUCLEOTIDE SEQUENCE [LARGE SCALE GENOMIC DNA]</scope>
    <source>
        <strain evidence="13 14">JCM 30026</strain>
    </source>
</reference>
<evidence type="ECO:0000256" key="1">
    <source>
        <dbReference type="ARBA" id="ARBA00004571"/>
    </source>
</evidence>
<feature type="domain" description="TonB-dependent receptor-like beta-barrel" evidence="11">
    <location>
        <begin position="413"/>
        <end position="881"/>
    </location>
</feature>
<dbReference type="Gene3D" id="2.170.130.10">
    <property type="entry name" value="TonB-dependent receptor, plug domain"/>
    <property type="match status" value="1"/>
</dbReference>
<evidence type="ECO:0000256" key="6">
    <source>
        <dbReference type="ARBA" id="ARBA00023136"/>
    </source>
</evidence>
<evidence type="ECO:0000256" key="9">
    <source>
        <dbReference type="RuleBase" id="RU003357"/>
    </source>
</evidence>
<evidence type="ECO:0000256" key="7">
    <source>
        <dbReference type="ARBA" id="ARBA00023237"/>
    </source>
</evidence>
<feature type="chain" id="PRO_5047248983" evidence="10">
    <location>
        <begin position="21"/>
        <end position="1021"/>
    </location>
</feature>
<dbReference type="NCBIfam" id="TIGR04056">
    <property type="entry name" value="OMP_RagA_SusC"/>
    <property type="match status" value="1"/>
</dbReference>
<evidence type="ECO:0000259" key="12">
    <source>
        <dbReference type="Pfam" id="PF07715"/>
    </source>
</evidence>
<dbReference type="InterPro" id="IPR008969">
    <property type="entry name" value="CarboxyPept-like_regulatory"/>
</dbReference>
<dbReference type="Proteomes" id="UP000659124">
    <property type="component" value="Unassembled WGS sequence"/>
</dbReference>
<feature type="domain" description="TonB-dependent receptor plug" evidence="12">
    <location>
        <begin position="114"/>
        <end position="238"/>
    </location>
</feature>
<dbReference type="InterPro" id="IPR023997">
    <property type="entry name" value="TonB-dep_OMP_SusC/RagA_CS"/>
</dbReference>
<keyword evidence="10" id="KW-0732">Signal</keyword>
<evidence type="ECO:0000256" key="4">
    <source>
        <dbReference type="ARBA" id="ARBA00022692"/>
    </source>
</evidence>
<dbReference type="SUPFAM" id="SSF56935">
    <property type="entry name" value="Porins"/>
    <property type="match status" value="1"/>
</dbReference>
<evidence type="ECO:0000256" key="8">
    <source>
        <dbReference type="PROSITE-ProRule" id="PRU01360"/>
    </source>
</evidence>
<keyword evidence="3 8" id="KW-1134">Transmembrane beta strand</keyword>
<dbReference type="PROSITE" id="PS52016">
    <property type="entry name" value="TONB_DEPENDENT_REC_3"/>
    <property type="match status" value="1"/>
</dbReference>
<keyword evidence="6 8" id="KW-0472">Membrane</keyword>
<keyword evidence="4 8" id="KW-0812">Transmembrane</keyword>
<evidence type="ECO:0000313" key="14">
    <source>
        <dbReference type="Proteomes" id="UP000659124"/>
    </source>
</evidence>
<dbReference type="Pfam" id="PF07715">
    <property type="entry name" value="Plug"/>
    <property type="match status" value="1"/>
</dbReference>
<comment type="caution">
    <text evidence="13">The sequence shown here is derived from an EMBL/GenBank/DDBJ whole genome shotgun (WGS) entry which is preliminary data.</text>
</comment>
<dbReference type="InterPro" id="IPR000531">
    <property type="entry name" value="Beta-barrel_TonB"/>
</dbReference>
<keyword evidence="2 8" id="KW-0813">Transport</keyword>
<dbReference type="InterPro" id="IPR037066">
    <property type="entry name" value="Plug_dom_sf"/>
</dbReference>
<feature type="signal peptide" evidence="10">
    <location>
        <begin position="1"/>
        <end position="20"/>
    </location>
</feature>
<accession>A0ABR7TPW8</accession>
<name>A0ABR7TPW8_9BACT</name>
<evidence type="ECO:0000256" key="5">
    <source>
        <dbReference type="ARBA" id="ARBA00023077"/>
    </source>
</evidence>
<proteinExistence type="inferred from homology"/>
<evidence type="ECO:0000256" key="10">
    <source>
        <dbReference type="SAM" id="SignalP"/>
    </source>
</evidence>
<evidence type="ECO:0000259" key="11">
    <source>
        <dbReference type="Pfam" id="PF00593"/>
    </source>
</evidence>
<evidence type="ECO:0000256" key="3">
    <source>
        <dbReference type="ARBA" id="ARBA00022452"/>
    </source>
</evidence>
<keyword evidence="14" id="KW-1185">Reference proteome</keyword>
<dbReference type="EMBL" id="JACVFC010000002">
    <property type="protein sequence ID" value="MBC9932028.1"/>
    <property type="molecule type" value="Genomic_DNA"/>
</dbReference>
<sequence length="1021" mass="111194">MKRQFLIAVMLLLALSFAYAQAPSISGKITSKDGAPVPGASVRVKGAGGGTAASADGAFHIAAKEGDILLVTALGYNTVEIKVTKDAVINISLSENSRQINEVLVTALGIKRDKRMLTYSVEEVKGATLVEAKQDNLVNALAGKVSGVQITNSSGVPGSSARIVIRGATSLVGNNQALFVIDGVPIDNSEAGNPNGSMYSGGTANRGSDIDPNIIESMTILKGAAATALYGSAAARGAVIITTKNGMGKGKQGKPNLSFSSSYSFQNPNMPDLQEKFAQGTGGKYVDGNNGGISSSVWGPAMDTLKVNGAPVPKHNPFKEFFRTGHTSDNNINVSGYTDRSNYMVSYSYLKTNGTIPNTDYNRHALFVKYGVKLLDNLQLSTQFNYIQTDNHRYLEGNNFVNPLWTVYGAPPSWDPHPTTNPDGSQRLYRAARNNPYWILDNTGLRDRNNRIVPVITLAYNPLSWLTITERVGADMYVTTTDYHEAPGAIGWGNNGTTPINGQMYKRDIKNQQFSHDFMVEAKKEFNSDLFGNLLLGNNILANYSDNSFVQGIGISVEKLYNITNFSEVTSSYGYYRTRKVGFYGQANLEYKRMLTLALTGRYDGSSVLSKDNQFYPYGSASAGFVFTEPLKMADNKILNFGKVRVSYSAVGNDNVGAYSLSNPYYRASPGVNFPFNGQNGYTLTSTYGFPLRNEKLKEFEVGLETKFFRNRASLDVSYFNRKSQDLLTPGSPVSPGTGFTGSSLNAGSMQNKGIEVTLGVTPIKTKDLTWNLSLNYTKIDNKVLNLADGVEYIQFAGFTSPGIFAYANQPYGVIYGNYYLRNDKNQLLINDEGYPIISTDLGPIGNAMPKWTGGLSSNLTYKGLTFSFVLDHRHGGDVINLDNSYLYFYGTAKATENRGTTVILPGVKQSNNKENDIPITLDEKYYKESYSKVSESSVEDGSFLKLRQVSLSYDLSASLLKQRCFRSLVLSVTGTNFILHKNYTGSDPEVSLDGSGNGQGFSNFNVPSNRSVIVGLKVSF</sequence>
<organism evidence="13 14">
    <name type="scientific">Chitinophaga qingshengii</name>
    <dbReference type="NCBI Taxonomy" id="1569794"/>
    <lineage>
        <taxon>Bacteria</taxon>
        <taxon>Pseudomonadati</taxon>
        <taxon>Bacteroidota</taxon>
        <taxon>Chitinophagia</taxon>
        <taxon>Chitinophagales</taxon>
        <taxon>Chitinophagaceae</taxon>
        <taxon>Chitinophaga</taxon>
    </lineage>
</organism>
<dbReference type="InterPro" id="IPR023996">
    <property type="entry name" value="TonB-dep_OMP_SusC/RagA"/>
</dbReference>
<dbReference type="Gene3D" id="2.60.40.1120">
    <property type="entry name" value="Carboxypeptidase-like, regulatory domain"/>
    <property type="match status" value="1"/>
</dbReference>
<dbReference type="RefSeq" id="WP_188089166.1">
    <property type="nucleotide sequence ID" value="NZ_JACVFC010000002.1"/>
</dbReference>
<dbReference type="InterPro" id="IPR012910">
    <property type="entry name" value="Plug_dom"/>
</dbReference>
<dbReference type="Gene3D" id="2.40.170.20">
    <property type="entry name" value="TonB-dependent receptor, beta-barrel domain"/>
    <property type="match status" value="1"/>
</dbReference>